<dbReference type="PANTHER" id="PTHR32552">
    <property type="entry name" value="FERRICHROME IRON RECEPTOR-RELATED"/>
    <property type="match status" value="1"/>
</dbReference>
<name>A0A0B3YAI0_9ALTE</name>
<keyword evidence="11 14" id="KW-0472">Membrane</keyword>
<dbReference type="AlphaFoldDB" id="A0A0B3YAI0"/>
<dbReference type="GO" id="GO:0015344">
    <property type="term" value="F:siderophore uptake transmembrane transporter activity"/>
    <property type="evidence" value="ECO:0007669"/>
    <property type="project" value="TreeGrafter"/>
</dbReference>
<organism evidence="19 20">
    <name type="scientific">Alteromonas marina</name>
    <dbReference type="NCBI Taxonomy" id="203795"/>
    <lineage>
        <taxon>Bacteria</taxon>
        <taxon>Pseudomonadati</taxon>
        <taxon>Pseudomonadota</taxon>
        <taxon>Gammaproteobacteria</taxon>
        <taxon>Alteromonadales</taxon>
        <taxon>Alteromonadaceae</taxon>
        <taxon>Alteromonas/Salinimonas group</taxon>
        <taxon>Alteromonas</taxon>
    </lineage>
</organism>
<evidence type="ECO:0000313" key="19">
    <source>
        <dbReference type="EMBL" id="KHT49596.1"/>
    </source>
</evidence>
<evidence type="ECO:0000256" key="5">
    <source>
        <dbReference type="ARBA" id="ARBA00022496"/>
    </source>
</evidence>
<feature type="domain" description="TonB-dependent receptor-like beta-barrel" evidence="17">
    <location>
        <begin position="242"/>
        <end position="689"/>
    </location>
</feature>
<keyword evidence="10 15" id="KW-0798">TonB box</keyword>
<evidence type="ECO:0000256" key="7">
    <source>
        <dbReference type="ARBA" id="ARBA00022729"/>
    </source>
</evidence>
<keyword evidence="8" id="KW-0408">Iron</keyword>
<dbReference type="InterPro" id="IPR036942">
    <property type="entry name" value="Beta-barrel_TonB_sf"/>
</dbReference>
<keyword evidence="6 14" id="KW-0812">Transmembrane</keyword>
<evidence type="ECO:0000259" key="18">
    <source>
        <dbReference type="Pfam" id="PF07715"/>
    </source>
</evidence>
<feature type="chain" id="PRO_5002100885" evidence="16">
    <location>
        <begin position="21"/>
        <end position="720"/>
    </location>
</feature>
<dbReference type="PROSITE" id="PS52016">
    <property type="entry name" value="TONB_DEPENDENT_REC_3"/>
    <property type="match status" value="1"/>
</dbReference>
<dbReference type="CDD" id="cd01347">
    <property type="entry name" value="ligand_gated_channel"/>
    <property type="match status" value="1"/>
</dbReference>
<evidence type="ECO:0000256" key="1">
    <source>
        <dbReference type="ARBA" id="ARBA00004571"/>
    </source>
</evidence>
<keyword evidence="9" id="KW-0406">Ion transport</keyword>
<accession>A0A0B3YAI0</accession>
<dbReference type="Pfam" id="PF00593">
    <property type="entry name" value="TonB_dep_Rec_b-barrel"/>
    <property type="match status" value="1"/>
</dbReference>
<comment type="subcellular location">
    <subcellularLocation>
        <location evidence="1 14">Cell outer membrane</location>
        <topology evidence="1 14">Multi-pass membrane protein</topology>
    </subcellularLocation>
</comment>
<keyword evidence="4 14" id="KW-1134">Transmembrane beta strand</keyword>
<dbReference type="PANTHER" id="PTHR32552:SF68">
    <property type="entry name" value="FERRICHROME OUTER MEMBRANE TRANSPORTER_PHAGE RECEPTOR"/>
    <property type="match status" value="1"/>
</dbReference>
<keyword evidence="20" id="KW-1185">Reference proteome</keyword>
<evidence type="ECO:0000256" key="16">
    <source>
        <dbReference type="SAM" id="SignalP"/>
    </source>
</evidence>
<keyword evidence="13 14" id="KW-0998">Cell outer membrane</keyword>
<keyword evidence="3 14" id="KW-0813">Transport</keyword>
<proteinExistence type="inferred from homology"/>
<dbReference type="Proteomes" id="UP000031197">
    <property type="component" value="Unassembled WGS sequence"/>
</dbReference>
<evidence type="ECO:0000256" key="4">
    <source>
        <dbReference type="ARBA" id="ARBA00022452"/>
    </source>
</evidence>
<dbReference type="InterPro" id="IPR037066">
    <property type="entry name" value="Plug_dom_sf"/>
</dbReference>
<keyword evidence="7 16" id="KW-0732">Signal</keyword>
<dbReference type="InterPro" id="IPR000531">
    <property type="entry name" value="Beta-barrel_TonB"/>
</dbReference>
<protein>
    <submittedName>
        <fullName evidence="19">TonB-dependent receptor</fullName>
    </submittedName>
</protein>
<evidence type="ECO:0000259" key="17">
    <source>
        <dbReference type="Pfam" id="PF00593"/>
    </source>
</evidence>
<dbReference type="InterPro" id="IPR039426">
    <property type="entry name" value="TonB-dep_rcpt-like"/>
</dbReference>
<feature type="signal peptide" evidence="16">
    <location>
        <begin position="1"/>
        <end position="20"/>
    </location>
</feature>
<dbReference type="Gene3D" id="2.170.130.10">
    <property type="entry name" value="TonB-dependent receptor, plug domain"/>
    <property type="match status" value="1"/>
</dbReference>
<evidence type="ECO:0000256" key="8">
    <source>
        <dbReference type="ARBA" id="ARBA00023004"/>
    </source>
</evidence>
<evidence type="ECO:0000256" key="6">
    <source>
        <dbReference type="ARBA" id="ARBA00022692"/>
    </source>
</evidence>
<evidence type="ECO:0000256" key="3">
    <source>
        <dbReference type="ARBA" id="ARBA00022448"/>
    </source>
</evidence>
<dbReference type="Gene3D" id="2.40.170.20">
    <property type="entry name" value="TonB-dependent receptor, beta-barrel domain"/>
    <property type="match status" value="1"/>
</dbReference>
<dbReference type="Pfam" id="PF07715">
    <property type="entry name" value="Plug"/>
    <property type="match status" value="1"/>
</dbReference>
<dbReference type="SUPFAM" id="SSF56935">
    <property type="entry name" value="Porins"/>
    <property type="match status" value="1"/>
</dbReference>
<feature type="domain" description="TonB-dependent receptor plug" evidence="18">
    <location>
        <begin position="69"/>
        <end position="167"/>
    </location>
</feature>
<comment type="similarity">
    <text evidence="2 14 15">Belongs to the TonB-dependent receptor family.</text>
</comment>
<evidence type="ECO:0000256" key="10">
    <source>
        <dbReference type="ARBA" id="ARBA00023077"/>
    </source>
</evidence>
<dbReference type="InterPro" id="IPR010105">
    <property type="entry name" value="TonB_sidphr_rcpt"/>
</dbReference>
<comment type="caution">
    <text evidence="19">The sequence shown here is derived from an EMBL/GenBank/DDBJ whole genome shotgun (WGS) entry which is preliminary data.</text>
</comment>
<keyword evidence="5" id="KW-0410">Iron transport</keyword>
<dbReference type="GO" id="GO:0015891">
    <property type="term" value="P:siderophore transport"/>
    <property type="evidence" value="ECO:0007669"/>
    <property type="project" value="InterPro"/>
</dbReference>
<evidence type="ECO:0000256" key="12">
    <source>
        <dbReference type="ARBA" id="ARBA00023170"/>
    </source>
</evidence>
<evidence type="ECO:0000256" key="11">
    <source>
        <dbReference type="ARBA" id="ARBA00023136"/>
    </source>
</evidence>
<evidence type="ECO:0000313" key="20">
    <source>
        <dbReference type="Proteomes" id="UP000031197"/>
    </source>
</evidence>
<evidence type="ECO:0000256" key="9">
    <source>
        <dbReference type="ARBA" id="ARBA00023065"/>
    </source>
</evidence>
<reference evidence="19 20" key="1">
    <citation type="submission" date="2014-12" db="EMBL/GenBank/DDBJ databases">
        <title>Genome sequencing of Alteromonas marina AD001.</title>
        <authorList>
            <person name="Adrian T.G.S."/>
            <person name="Chan K.G."/>
        </authorList>
    </citation>
    <scope>NUCLEOTIDE SEQUENCE [LARGE SCALE GENOMIC DNA]</scope>
    <source>
        <strain evidence="19 20">AD001</strain>
    </source>
</reference>
<keyword evidence="12 19" id="KW-0675">Receptor</keyword>
<dbReference type="NCBIfam" id="TIGR01783">
    <property type="entry name" value="TonB-siderophor"/>
    <property type="match status" value="1"/>
</dbReference>
<dbReference type="RefSeq" id="WP_039222026.1">
    <property type="nucleotide sequence ID" value="NZ_JWLW01000029.1"/>
</dbReference>
<sequence length="720" mass="78715">MNKKILSLAVTAILMSHAQAQEDESGGGIAIEHQAAATEKAEKNAVEKIEVVGMRSPFGATKTNTPIVELARTISIETALDLKQKGVLNLSQSATYMAGVTGESYGYATRVDSISSRGLSIPRYRDSIQELFGSYNSTRAEIYTMEQVELLKGPASVLYGQGSPGGIMNYVSKTPTLGKGSEVVLSYGNFDRAQVAVDVNGSLSEDDKWMGRFVGIYRNADSQVDYVSDDTQVFMPSLSFMPSDDTTLTLIGLFQDTDSDTAAQFIPVEGTLLPLADGTYLPDQDVYAGEPGFNKFDTKSNQVTLLGEHLINDTTSLSFTALWRDGEADYHQAWATFTGGTRYLNAYVGAPVAPTDTFVPRTFYQADNTFSQHAFDVRVNKGFVTGSFEHELLAGLQYQNVKTDANSAYYAGGGVLQGDFRYILDLANPEYTGAPEQAIFDAIYNDAPEQTVTDTGLYLSDQISFENWRVTLGLRHDRVDNDTGVTEQDDTQTSYSAGILYRFDNGISPYLSYAESFETVVGLDNNNNQLKPEEGRQYEAGIKYELSSIPGFIMLAYYDIEVSNLPNPNGLPDEAAQQQGVTTIEGIELEGRVDFGQITAQFAASVMDAEDPNGFSLSAQPDSNASLWINYSPLELEALTVGAGIRYVGESVSENGVIRYDTPSYTLGDLMVSYVLSDNLDLQLNVRNVTDKKYLTSCLFRGDCFPGVRRTVNASLTYSF</sequence>
<evidence type="ECO:0000256" key="14">
    <source>
        <dbReference type="PROSITE-ProRule" id="PRU01360"/>
    </source>
</evidence>
<evidence type="ECO:0000256" key="2">
    <source>
        <dbReference type="ARBA" id="ARBA00009810"/>
    </source>
</evidence>
<gene>
    <name evidence="19" type="ORF">RJ41_13985</name>
</gene>
<dbReference type="OrthoDB" id="127311at2"/>
<dbReference type="InterPro" id="IPR012910">
    <property type="entry name" value="Plug_dom"/>
</dbReference>
<dbReference type="GO" id="GO:0009279">
    <property type="term" value="C:cell outer membrane"/>
    <property type="evidence" value="ECO:0007669"/>
    <property type="project" value="UniProtKB-SubCell"/>
</dbReference>
<dbReference type="GO" id="GO:0038023">
    <property type="term" value="F:signaling receptor activity"/>
    <property type="evidence" value="ECO:0007669"/>
    <property type="project" value="InterPro"/>
</dbReference>
<evidence type="ECO:0000256" key="15">
    <source>
        <dbReference type="RuleBase" id="RU003357"/>
    </source>
</evidence>
<evidence type="ECO:0000256" key="13">
    <source>
        <dbReference type="ARBA" id="ARBA00023237"/>
    </source>
</evidence>
<dbReference type="EMBL" id="JWLW01000029">
    <property type="protein sequence ID" value="KHT49596.1"/>
    <property type="molecule type" value="Genomic_DNA"/>
</dbReference>